<organism evidence="2 3">
    <name type="scientific">Linnemannia exigua</name>
    <dbReference type="NCBI Taxonomy" id="604196"/>
    <lineage>
        <taxon>Eukaryota</taxon>
        <taxon>Fungi</taxon>
        <taxon>Fungi incertae sedis</taxon>
        <taxon>Mucoromycota</taxon>
        <taxon>Mortierellomycotina</taxon>
        <taxon>Mortierellomycetes</taxon>
        <taxon>Mortierellales</taxon>
        <taxon>Mortierellaceae</taxon>
        <taxon>Linnemannia</taxon>
    </lineage>
</organism>
<gene>
    <name evidence="2" type="ORF">BGZ95_000924</name>
</gene>
<evidence type="ECO:0000313" key="3">
    <source>
        <dbReference type="Proteomes" id="UP001194580"/>
    </source>
</evidence>
<keyword evidence="3" id="KW-1185">Reference proteome</keyword>
<feature type="region of interest" description="Disordered" evidence="1">
    <location>
        <begin position="237"/>
        <end position="280"/>
    </location>
</feature>
<evidence type="ECO:0000256" key="1">
    <source>
        <dbReference type="SAM" id="MobiDB-lite"/>
    </source>
</evidence>
<reference evidence="2" key="1">
    <citation type="journal article" date="2020" name="Fungal Divers.">
        <title>Resolving the Mortierellaceae phylogeny through synthesis of multi-gene phylogenetics and phylogenomics.</title>
        <authorList>
            <person name="Vandepol N."/>
            <person name="Liber J."/>
            <person name="Desiro A."/>
            <person name="Na H."/>
            <person name="Kennedy M."/>
            <person name="Barry K."/>
            <person name="Grigoriev I.V."/>
            <person name="Miller A.N."/>
            <person name="O'Donnell K."/>
            <person name="Stajich J.E."/>
            <person name="Bonito G."/>
        </authorList>
    </citation>
    <scope>NUCLEOTIDE SEQUENCE</scope>
    <source>
        <strain evidence="2">NRRL 28262</strain>
    </source>
</reference>
<accession>A0AAD4H4F3</accession>
<sequence>MPEDESEDEGVEVIVIDEDGSEDEVVVVNDNADDTSQSDYIPEQQTISPQQQQQERLARIRKRSMVRDDEDEGQAVGVQEQELEQDFPPELDQVVELPEVKPRVRYIERMDCVLIPVIDIDQKRSPVRRDREGAQSATLMTLTGRATRKDTNKYAENDVESRTISNVPIDTTSTSQVRKLTPTTSSRPGSRKDAVETPEVNVDTPRQTRSGVKRNVAEKLEPTMAAAVKSTPLIVSQDLAQERKGNLRQVAQGPKDIKPAPKPTTNVEPPRKAIKDVDPP</sequence>
<dbReference type="AlphaFoldDB" id="A0AAD4H4F3"/>
<dbReference type="EMBL" id="JAAAIL010001182">
    <property type="protein sequence ID" value="KAG0271281.1"/>
    <property type="molecule type" value="Genomic_DNA"/>
</dbReference>
<feature type="region of interest" description="Disordered" evidence="1">
    <location>
        <begin position="166"/>
        <end position="214"/>
    </location>
</feature>
<dbReference type="Proteomes" id="UP001194580">
    <property type="component" value="Unassembled WGS sequence"/>
</dbReference>
<proteinExistence type="predicted"/>
<feature type="compositionally biased region" description="Basic and acidic residues" evidence="1">
    <location>
        <begin position="269"/>
        <end position="280"/>
    </location>
</feature>
<feature type="non-terminal residue" evidence="2">
    <location>
        <position position="280"/>
    </location>
</feature>
<protein>
    <submittedName>
        <fullName evidence="2">Uncharacterized protein</fullName>
    </submittedName>
</protein>
<evidence type="ECO:0000313" key="2">
    <source>
        <dbReference type="EMBL" id="KAG0271281.1"/>
    </source>
</evidence>
<feature type="region of interest" description="Disordered" evidence="1">
    <location>
        <begin position="33"/>
        <end position="89"/>
    </location>
</feature>
<feature type="compositionally biased region" description="Polar residues" evidence="1">
    <location>
        <begin position="166"/>
        <end position="188"/>
    </location>
</feature>
<feature type="compositionally biased region" description="Low complexity" evidence="1">
    <location>
        <begin position="41"/>
        <end position="55"/>
    </location>
</feature>
<name>A0AAD4H4F3_9FUNG</name>
<comment type="caution">
    <text evidence="2">The sequence shown here is derived from an EMBL/GenBank/DDBJ whole genome shotgun (WGS) entry which is preliminary data.</text>
</comment>